<proteinExistence type="predicted"/>
<feature type="region of interest" description="Disordered" evidence="1">
    <location>
        <begin position="1"/>
        <end position="36"/>
    </location>
</feature>
<evidence type="ECO:0000256" key="1">
    <source>
        <dbReference type="SAM" id="MobiDB-lite"/>
    </source>
</evidence>
<sequence length="36" mass="3547">LPGANGLPGMPGAKGEPVRVESLVQSGTKGERGDQG</sequence>
<protein>
    <submittedName>
        <fullName evidence="2">Uncharacterized protein</fullName>
    </submittedName>
</protein>
<comment type="caution">
    <text evidence="2">The sequence shown here is derived from an EMBL/GenBank/DDBJ whole genome shotgun (WGS) entry which is preliminary data.</text>
</comment>
<evidence type="ECO:0000313" key="2">
    <source>
        <dbReference type="EMBL" id="CAF5094286.1"/>
    </source>
</evidence>
<gene>
    <name evidence="2" type="ORF">QYT958_LOCUS44501</name>
</gene>
<reference evidence="2" key="1">
    <citation type="submission" date="2021-02" db="EMBL/GenBank/DDBJ databases">
        <authorList>
            <person name="Nowell W R."/>
        </authorList>
    </citation>
    <scope>NUCLEOTIDE SEQUENCE</scope>
</reference>
<organism evidence="2 3">
    <name type="scientific">Rotaria socialis</name>
    <dbReference type="NCBI Taxonomy" id="392032"/>
    <lineage>
        <taxon>Eukaryota</taxon>
        <taxon>Metazoa</taxon>
        <taxon>Spiralia</taxon>
        <taxon>Gnathifera</taxon>
        <taxon>Rotifera</taxon>
        <taxon>Eurotatoria</taxon>
        <taxon>Bdelloidea</taxon>
        <taxon>Philodinida</taxon>
        <taxon>Philodinidae</taxon>
        <taxon>Rotaria</taxon>
    </lineage>
</organism>
<feature type="non-terminal residue" evidence="2">
    <location>
        <position position="36"/>
    </location>
</feature>
<feature type="non-terminal residue" evidence="2">
    <location>
        <position position="1"/>
    </location>
</feature>
<dbReference type="AlphaFoldDB" id="A0A822ECY6"/>
<name>A0A822ECY6_9BILA</name>
<dbReference type="Proteomes" id="UP000663848">
    <property type="component" value="Unassembled WGS sequence"/>
</dbReference>
<accession>A0A822ECY6</accession>
<evidence type="ECO:0000313" key="3">
    <source>
        <dbReference type="Proteomes" id="UP000663848"/>
    </source>
</evidence>
<dbReference type="EMBL" id="CAJOBR010069172">
    <property type="protein sequence ID" value="CAF5094286.1"/>
    <property type="molecule type" value="Genomic_DNA"/>
</dbReference>